<gene>
    <name evidence="2" type="ORF">HPE56_00555</name>
</gene>
<keyword evidence="3" id="KW-1185">Reference proteome</keyword>
<dbReference type="RefSeq" id="WP_188241829.1">
    <property type="nucleotide sequence ID" value="NZ_JABTCF010000001.1"/>
</dbReference>
<organism evidence="2 3">
    <name type="scientific">Maribacter aquimaris</name>
    <dbReference type="NCBI Taxonomy" id="2737171"/>
    <lineage>
        <taxon>Bacteria</taxon>
        <taxon>Pseudomonadati</taxon>
        <taxon>Bacteroidota</taxon>
        <taxon>Flavobacteriia</taxon>
        <taxon>Flavobacteriales</taxon>
        <taxon>Flavobacteriaceae</taxon>
        <taxon>Maribacter</taxon>
    </lineage>
</organism>
<evidence type="ECO:0000313" key="2">
    <source>
        <dbReference type="EMBL" id="MBD0776269.1"/>
    </source>
</evidence>
<evidence type="ECO:0000313" key="3">
    <source>
        <dbReference type="Proteomes" id="UP001166021"/>
    </source>
</evidence>
<reference evidence="2" key="1">
    <citation type="submission" date="2020-05" db="EMBL/GenBank/DDBJ databases">
        <title>The draft genome sequence of Maribacter sp. ANRC-HE7.</title>
        <authorList>
            <person name="Mu L."/>
        </authorList>
    </citation>
    <scope>NUCLEOTIDE SEQUENCE</scope>
    <source>
        <strain evidence="2">ANRC-HE7</strain>
    </source>
</reference>
<dbReference type="Proteomes" id="UP001166021">
    <property type="component" value="Unassembled WGS sequence"/>
</dbReference>
<proteinExistence type="predicted"/>
<comment type="caution">
    <text evidence="2">The sequence shown here is derived from an EMBL/GenBank/DDBJ whole genome shotgun (WGS) entry which is preliminary data.</text>
</comment>
<keyword evidence="1" id="KW-0812">Transmembrane</keyword>
<feature type="transmembrane region" description="Helical" evidence="1">
    <location>
        <begin position="87"/>
        <end position="107"/>
    </location>
</feature>
<accession>A0ABR7UXD0</accession>
<sequence>MVSHGKVKVPVWYWIVSIVALIWNLMGAMAYLGQAFMTEEMKAAMPMEQLALMENTPAWATAAFAFAVWGGVLGCIALLIRKKWAKMILMVSLLGILTQMGYSYFMTNAVEVYDTAQGVVMPIVLIVIGAGLVVFANSAQKKHWIN</sequence>
<keyword evidence="1" id="KW-0472">Membrane</keyword>
<feature type="transmembrane region" description="Helical" evidence="1">
    <location>
        <begin position="119"/>
        <end position="139"/>
    </location>
</feature>
<name>A0ABR7UXD0_9FLAO</name>
<evidence type="ECO:0000256" key="1">
    <source>
        <dbReference type="SAM" id="Phobius"/>
    </source>
</evidence>
<protein>
    <recommendedName>
        <fullName evidence="4">Sugar transporter</fullName>
    </recommendedName>
</protein>
<keyword evidence="1" id="KW-1133">Transmembrane helix</keyword>
<evidence type="ECO:0008006" key="4">
    <source>
        <dbReference type="Google" id="ProtNLM"/>
    </source>
</evidence>
<dbReference type="EMBL" id="JABTCF010000001">
    <property type="protein sequence ID" value="MBD0776269.1"/>
    <property type="molecule type" value="Genomic_DNA"/>
</dbReference>
<feature type="transmembrane region" description="Helical" evidence="1">
    <location>
        <begin position="12"/>
        <end position="37"/>
    </location>
</feature>
<feature type="transmembrane region" description="Helical" evidence="1">
    <location>
        <begin position="57"/>
        <end position="80"/>
    </location>
</feature>